<evidence type="ECO:0000313" key="2">
    <source>
        <dbReference type="Proteomes" id="UP001152795"/>
    </source>
</evidence>
<reference evidence="1" key="1">
    <citation type="submission" date="2020-04" db="EMBL/GenBank/DDBJ databases">
        <authorList>
            <person name="Alioto T."/>
            <person name="Alioto T."/>
            <person name="Gomez Garrido J."/>
        </authorList>
    </citation>
    <scope>NUCLEOTIDE SEQUENCE</scope>
    <source>
        <strain evidence="1">A484AB</strain>
    </source>
</reference>
<name>A0A7D9KLT4_PARCT</name>
<dbReference type="AlphaFoldDB" id="A0A7D9KLT4"/>
<dbReference type="EMBL" id="CACRXK020043458">
    <property type="protein sequence ID" value="CAB4045933.1"/>
    <property type="molecule type" value="Genomic_DNA"/>
</dbReference>
<gene>
    <name evidence="1" type="ORF">PACLA_8A045754</name>
</gene>
<evidence type="ECO:0000313" key="1">
    <source>
        <dbReference type="EMBL" id="CAB4045933.1"/>
    </source>
</evidence>
<keyword evidence="2" id="KW-1185">Reference proteome</keyword>
<protein>
    <submittedName>
        <fullName evidence="1">Uncharacterized protein</fullName>
    </submittedName>
</protein>
<organism evidence="1 2">
    <name type="scientific">Paramuricea clavata</name>
    <name type="common">Red gorgonian</name>
    <name type="synonym">Violescent sea-whip</name>
    <dbReference type="NCBI Taxonomy" id="317549"/>
    <lineage>
        <taxon>Eukaryota</taxon>
        <taxon>Metazoa</taxon>
        <taxon>Cnidaria</taxon>
        <taxon>Anthozoa</taxon>
        <taxon>Octocorallia</taxon>
        <taxon>Malacalcyonacea</taxon>
        <taxon>Plexauridae</taxon>
        <taxon>Paramuricea</taxon>
    </lineage>
</organism>
<proteinExistence type="predicted"/>
<accession>A0A7D9KLT4</accession>
<comment type="caution">
    <text evidence="1">The sequence shown here is derived from an EMBL/GenBank/DDBJ whole genome shotgun (WGS) entry which is preliminary data.</text>
</comment>
<sequence length="58" mass="6544">MPVLSGTPCYQSVWGIKLKKFKKELSVLFIRQQITKMLSTSLNASALSTDVKSYVLKH</sequence>
<dbReference type="Proteomes" id="UP001152795">
    <property type="component" value="Unassembled WGS sequence"/>
</dbReference>